<comment type="similarity">
    <text evidence="1">Belongs to the Mu gp47/PBSX XkdT family.</text>
</comment>
<dbReference type="PANTHER" id="PTHR37829:SF3">
    <property type="entry name" value="PROTEIN JAYE-RELATED"/>
    <property type="match status" value="1"/>
</dbReference>
<comment type="caution">
    <text evidence="4">The sequence shown here is derived from an EMBL/GenBank/DDBJ whole genome shotgun (WGS) entry which is preliminary data.</text>
</comment>
<dbReference type="InterPro" id="IPR058531">
    <property type="entry name" value="Baseplate_J_M"/>
</dbReference>
<accession>A0A0M0KN94</accession>
<dbReference type="PATRIC" id="fig|136160.3.peg.3317"/>
<organism evidence="4">
    <name type="scientific">Halalkalibacterium halodurans</name>
    <name type="common">Bacillus halodurans</name>
    <dbReference type="NCBI Taxonomy" id="86665"/>
    <lineage>
        <taxon>Bacteria</taxon>
        <taxon>Bacillati</taxon>
        <taxon>Bacillota</taxon>
        <taxon>Bacilli</taxon>
        <taxon>Bacillales</taxon>
        <taxon>Bacillaceae</taxon>
        <taxon>Halalkalibacterium (ex Joshi et al. 2022)</taxon>
    </lineage>
</organism>
<dbReference type="Pfam" id="PF26079">
    <property type="entry name" value="Baseplate_J_C"/>
    <property type="match status" value="1"/>
</dbReference>
<dbReference type="InterPro" id="IPR058530">
    <property type="entry name" value="Baseplate_J-like_C"/>
</dbReference>
<feature type="domain" description="Baseplate J-like central" evidence="2">
    <location>
        <begin position="176"/>
        <end position="253"/>
    </location>
</feature>
<reference evidence="4" key="1">
    <citation type="submission" date="2015-08" db="EMBL/GenBank/DDBJ databases">
        <title>Complete DNA Sequence of Pseudomonas syringae pv. actinidiae, the Causal Agent of Kiwifruit Canker Disease.</title>
        <authorList>
            <person name="Rikkerink E.H.A."/>
            <person name="Fineran P.C."/>
        </authorList>
    </citation>
    <scope>NUCLEOTIDE SEQUENCE</scope>
    <source>
        <strain evidence="4">DSM 13666</strain>
    </source>
</reference>
<evidence type="ECO:0000313" key="4">
    <source>
        <dbReference type="EMBL" id="KOO40284.1"/>
    </source>
</evidence>
<evidence type="ECO:0000256" key="1">
    <source>
        <dbReference type="ARBA" id="ARBA00038087"/>
    </source>
</evidence>
<name>A0A0M0KN94_ALKHA</name>
<evidence type="ECO:0000259" key="2">
    <source>
        <dbReference type="Pfam" id="PF26078"/>
    </source>
</evidence>
<dbReference type="EMBL" id="LILD01000001">
    <property type="protein sequence ID" value="KOO40284.1"/>
    <property type="molecule type" value="Genomic_DNA"/>
</dbReference>
<dbReference type="InterPro" id="IPR052399">
    <property type="entry name" value="Phage_Baseplate_Assmbl_Protein"/>
</dbReference>
<gene>
    <name evidence="4" type="ORF">AMD02_14270</name>
</gene>
<dbReference type="Pfam" id="PF26078">
    <property type="entry name" value="Baseplate_J_M"/>
    <property type="match status" value="1"/>
</dbReference>
<feature type="domain" description="Baseplate J-like C-terminal" evidence="3">
    <location>
        <begin position="261"/>
        <end position="345"/>
    </location>
</feature>
<evidence type="ECO:0000259" key="3">
    <source>
        <dbReference type="Pfam" id="PF26079"/>
    </source>
</evidence>
<proteinExistence type="inferred from homology"/>
<protein>
    <submittedName>
        <fullName evidence="4">Phage portal protein</fullName>
    </submittedName>
</protein>
<sequence>MELLQSQTFEEIMERMLDRVPADVDKRENSVIWNALAPAAAELAQAYTWIETGLDLVFVDTAQGEFLDKRAIEAGIERQPATKAVWQGIFNLQVPVGSRFYAEPLYFVALANNQLQCETAGEEGNANFKGRELQPLDTIPGLTNASIGDLLIPGREEEDDRSLRQRYLVRVRREAASGNKAHYKQWAEEVEGVGRAKIFPLWDGEGTVKVVITDAQMQPATPQLLQKVKDYIDPIPGQGQGEGQAPIGCTATIESAVWKDIDISADVTPAAGYTISDCAAEISAEIEKLFRQIAFEDNVVRLSQINNIIFNAASVLDYENVEINGKSESLELEVEELPRLRAVDLNEI</sequence>
<dbReference type="PANTHER" id="PTHR37829">
    <property type="entry name" value="PHAGE-LIKE ELEMENT PBSX PROTEIN XKDT"/>
    <property type="match status" value="1"/>
</dbReference>
<dbReference type="AlphaFoldDB" id="A0A0M0KN94"/>